<protein>
    <submittedName>
        <fullName evidence="4">Putative phospholipid-transporting ATPase IIB-like</fullName>
    </submittedName>
</protein>
<dbReference type="PANTHER" id="PTHR24092:SF5">
    <property type="entry name" value="PHOSPHOLIPID-TRANSPORTING ATPASE"/>
    <property type="match status" value="1"/>
</dbReference>
<dbReference type="InterPro" id="IPR008250">
    <property type="entry name" value="ATPase_P-typ_transduc_dom_A_sf"/>
</dbReference>
<dbReference type="GO" id="GO:0005802">
    <property type="term" value="C:trans-Golgi network"/>
    <property type="evidence" value="ECO:0007669"/>
    <property type="project" value="TreeGrafter"/>
</dbReference>
<feature type="transmembrane region" description="Helical" evidence="2">
    <location>
        <begin position="610"/>
        <end position="628"/>
    </location>
</feature>
<keyword evidence="2" id="KW-0812">Transmembrane</keyword>
<evidence type="ECO:0000259" key="3">
    <source>
        <dbReference type="Pfam" id="PF16209"/>
    </source>
</evidence>
<dbReference type="GO" id="GO:0006897">
    <property type="term" value="P:endocytosis"/>
    <property type="evidence" value="ECO:0007669"/>
    <property type="project" value="TreeGrafter"/>
</dbReference>
<keyword evidence="2" id="KW-1133">Transmembrane helix</keyword>
<name>A0A1V9XIU5_9ACAR</name>
<proteinExistence type="predicted"/>
<dbReference type="STRING" id="418985.A0A1V9XIU5"/>
<feature type="transmembrane region" description="Helical" evidence="2">
    <location>
        <begin position="302"/>
        <end position="322"/>
    </location>
</feature>
<dbReference type="InterPro" id="IPR023298">
    <property type="entry name" value="ATPase_P-typ_TM_dom_sf"/>
</dbReference>
<feature type="domain" description="P-type ATPase N-terminal" evidence="3">
    <location>
        <begin position="379"/>
        <end position="436"/>
    </location>
</feature>
<comment type="caution">
    <text evidence="4">The sequence shown here is derived from an EMBL/GenBank/DDBJ whole genome shotgun (WGS) entry which is preliminary data.</text>
</comment>
<keyword evidence="5" id="KW-1185">Reference proteome</keyword>
<dbReference type="GO" id="GO:0045332">
    <property type="term" value="P:phospholipid translocation"/>
    <property type="evidence" value="ECO:0007669"/>
    <property type="project" value="TreeGrafter"/>
</dbReference>
<dbReference type="EMBL" id="MNPL01009933">
    <property type="protein sequence ID" value="OQR73437.1"/>
    <property type="molecule type" value="Genomic_DNA"/>
</dbReference>
<feature type="transmembrane region" description="Helical" evidence="2">
    <location>
        <begin position="436"/>
        <end position="453"/>
    </location>
</feature>
<dbReference type="GO" id="GO:0005886">
    <property type="term" value="C:plasma membrane"/>
    <property type="evidence" value="ECO:0007669"/>
    <property type="project" value="TreeGrafter"/>
</dbReference>
<dbReference type="AlphaFoldDB" id="A0A1V9XIU5"/>
<dbReference type="InterPro" id="IPR032631">
    <property type="entry name" value="P-type_ATPase_N"/>
</dbReference>
<dbReference type="GO" id="GO:0005768">
    <property type="term" value="C:endosome"/>
    <property type="evidence" value="ECO:0007669"/>
    <property type="project" value="TreeGrafter"/>
</dbReference>
<feature type="compositionally biased region" description="Low complexity" evidence="1">
    <location>
        <begin position="207"/>
        <end position="225"/>
    </location>
</feature>
<gene>
    <name evidence="4" type="ORF">BIW11_09731</name>
</gene>
<dbReference type="PANTHER" id="PTHR24092">
    <property type="entry name" value="PROBABLE PHOSPHOLIPID-TRANSPORTING ATPASE"/>
    <property type="match status" value="1"/>
</dbReference>
<sequence>MAVESVTEQRKAKELSADNIALRARGECSWLSDISVADGGSGQELSRYSCQRNREFYTDWLLGHSSSGDGAGQTPGKRLFALTDNQIYTAAFFFFFLVEDVSTCVVDLRIRRRVALTRLNGQTCRQGTGCRWTLAGQVIRVLPSTAAGGPTGDAETPKSAGGASGSYLTPPQSFFDGGSLLGRHSNAGESAHPNGGGGPSTTISLQARGSRAHGAGGRHPQQQQQHPPPGRFRDPASKGADVEVEWNDSEAAALLEPNSGDGGGGRANRRRSSKRYSKLGLGSIVRSQEGVRRRSTGGATRLAAPLLSLLTGVCVVVCGRYCRIRRRGRASWLWWCCICSCLANCCCFGNMRGGKFTWCFSCFRRPELRPRQVFLGRESSDQKFPANKIRNQKYNLFTFIPLVLFHQFKFFLNLYFLAICLTQLIPDLRIGYPYTYYGPLLFVLSVTLIREAIDDHRRYRRDIEINSRKYKKLTADGVVDVHSAHIKVSDLIIVEKNQTVPADMVFLRTTEKNGTCFIRTDQLDGETDWKLRLAVPTTQRLDMTEQLVELDASVYAEEPKRAIHHFEGTFTRHDREEHEEPLAVENTLWANTVVASGTAVGFVHFSFRKFMFHTFKFYVYIYIYIYIYI</sequence>
<dbReference type="GO" id="GO:0140326">
    <property type="term" value="F:ATPase-coupled intramembrane lipid transporter activity"/>
    <property type="evidence" value="ECO:0007669"/>
    <property type="project" value="TreeGrafter"/>
</dbReference>
<dbReference type="Proteomes" id="UP000192247">
    <property type="component" value="Unassembled WGS sequence"/>
</dbReference>
<evidence type="ECO:0000256" key="1">
    <source>
        <dbReference type="SAM" id="MobiDB-lite"/>
    </source>
</evidence>
<evidence type="ECO:0000313" key="5">
    <source>
        <dbReference type="Proteomes" id="UP000192247"/>
    </source>
</evidence>
<dbReference type="SUPFAM" id="SSF81665">
    <property type="entry name" value="Calcium ATPase, transmembrane domain M"/>
    <property type="match status" value="1"/>
</dbReference>
<keyword evidence="2" id="KW-0472">Membrane</keyword>
<dbReference type="InParanoid" id="A0A1V9XIU5"/>
<feature type="region of interest" description="Disordered" evidence="1">
    <location>
        <begin position="145"/>
        <end position="273"/>
    </location>
</feature>
<feature type="non-terminal residue" evidence="4">
    <location>
        <position position="629"/>
    </location>
</feature>
<evidence type="ECO:0000313" key="4">
    <source>
        <dbReference type="EMBL" id="OQR73437.1"/>
    </source>
</evidence>
<organism evidence="4 5">
    <name type="scientific">Tropilaelaps mercedesae</name>
    <dbReference type="NCBI Taxonomy" id="418985"/>
    <lineage>
        <taxon>Eukaryota</taxon>
        <taxon>Metazoa</taxon>
        <taxon>Ecdysozoa</taxon>
        <taxon>Arthropoda</taxon>
        <taxon>Chelicerata</taxon>
        <taxon>Arachnida</taxon>
        <taxon>Acari</taxon>
        <taxon>Parasitiformes</taxon>
        <taxon>Mesostigmata</taxon>
        <taxon>Gamasina</taxon>
        <taxon>Dermanyssoidea</taxon>
        <taxon>Laelapidae</taxon>
        <taxon>Tropilaelaps</taxon>
    </lineage>
</organism>
<dbReference type="OrthoDB" id="377733at2759"/>
<dbReference type="Pfam" id="PF16209">
    <property type="entry name" value="PhoLip_ATPase_N"/>
    <property type="match status" value="1"/>
</dbReference>
<feature type="transmembrane region" description="Helical" evidence="2">
    <location>
        <begin position="396"/>
        <end position="416"/>
    </location>
</feature>
<dbReference type="GO" id="GO:0006890">
    <property type="term" value="P:retrograde vesicle-mediated transport, Golgi to endoplasmic reticulum"/>
    <property type="evidence" value="ECO:0007669"/>
    <property type="project" value="TreeGrafter"/>
</dbReference>
<dbReference type="Gene3D" id="2.70.150.10">
    <property type="entry name" value="Calcium-transporting ATPase, cytoplasmic transduction domain A"/>
    <property type="match status" value="1"/>
</dbReference>
<reference evidence="4 5" key="1">
    <citation type="journal article" date="2017" name="Gigascience">
        <title>Draft genome of the honey bee ectoparasitic mite, Tropilaelaps mercedesae, is shaped by the parasitic life history.</title>
        <authorList>
            <person name="Dong X."/>
            <person name="Armstrong S.D."/>
            <person name="Xia D."/>
            <person name="Makepeace B.L."/>
            <person name="Darby A.C."/>
            <person name="Kadowaki T."/>
        </authorList>
    </citation>
    <scope>NUCLEOTIDE SEQUENCE [LARGE SCALE GENOMIC DNA]</scope>
    <source>
        <strain evidence="4">Wuxi-XJTLU</strain>
    </source>
</reference>
<dbReference type="SUPFAM" id="SSF81653">
    <property type="entry name" value="Calcium ATPase, transduction domain A"/>
    <property type="match status" value="1"/>
</dbReference>
<accession>A0A1V9XIU5</accession>
<evidence type="ECO:0000256" key="2">
    <source>
        <dbReference type="SAM" id="Phobius"/>
    </source>
</evidence>